<accession>A0A1F6CBV6</accession>
<feature type="region of interest" description="Disordered" evidence="1">
    <location>
        <begin position="37"/>
        <end position="56"/>
    </location>
</feature>
<keyword evidence="2" id="KW-1133">Transmembrane helix</keyword>
<keyword evidence="2" id="KW-0472">Membrane</keyword>
<dbReference type="AlphaFoldDB" id="A0A1F6CBV6"/>
<sequence>MDAIFNAQVGMAFGIIALLLVIYVVVIGWMRRLGDPSKTAPAQVGPPVQGADGAPAVRAEAQSAASAAEAGRKKRQILIQGKDAEIAANVLRRMLSDHDKT</sequence>
<evidence type="ECO:0000256" key="1">
    <source>
        <dbReference type="SAM" id="MobiDB-lite"/>
    </source>
</evidence>
<evidence type="ECO:0000256" key="2">
    <source>
        <dbReference type="SAM" id="Phobius"/>
    </source>
</evidence>
<evidence type="ECO:0000313" key="4">
    <source>
        <dbReference type="Proteomes" id="UP000178606"/>
    </source>
</evidence>
<organism evidence="3 4">
    <name type="scientific">Handelsmanbacteria sp. (strain RIFCSPLOWO2_12_FULL_64_10)</name>
    <dbReference type="NCBI Taxonomy" id="1817868"/>
    <lineage>
        <taxon>Bacteria</taxon>
        <taxon>Candidatus Handelsmaniibacteriota</taxon>
    </lineage>
</organism>
<proteinExistence type="predicted"/>
<dbReference type="Proteomes" id="UP000178606">
    <property type="component" value="Unassembled WGS sequence"/>
</dbReference>
<keyword evidence="2" id="KW-0812">Transmembrane</keyword>
<name>A0A1F6CBV6_HANXR</name>
<comment type="caution">
    <text evidence="3">The sequence shown here is derived from an EMBL/GenBank/DDBJ whole genome shotgun (WGS) entry which is preliminary data.</text>
</comment>
<reference evidence="3 4" key="1">
    <citation type="journal article" date="2016" name="Nat. Commun.">
        <title>Thousands of microbial genomes shed light on interconnected biogeochemical processes in an aquifer system.</title>
        <authorList>
            <person name="Anantharaman K."/>
            <person name="Brown C.T."/>
            <person name="Hug L.A."/>
            <person name="Sharon I."/>
            <person name="Castelle C.J."/>
            <person name="Probst A.J."/>
            <person name="Thomas B.C."/>
            <person name="Singh A."/>
            <person name="Wilkins M.J."/>
            <person name="Karaoz U."/>
            <person name="Brodie E.L."/>
            <person name="Williams K.H."/>
            <person name="Hubbard S.S."/>
            <person name="Banfield J.F."/>
        </authorList>
    </citation>
    <scope>NUCLEOTIDE SEQUENCE [LARGE SCALE GENOMIC DNA]</scope>
    <source>
        <strain evidence="4">RIFCSPLOWO2_12_FULL_64_10</strain>
    </source>
</reference>
<feature type="transmembrane region" description="Helical" evidence="2">
    <location>
        <begin position="12"/>
        <end position="30"/>
    </location>
</feature>
<evidence type="ECO:0000313" key="3">
    <source>
        <dbReference type="EMBL" id="OGG46666.1"/>
    </source>
</evidence>
<gene>
    <name evidence="3" type="ORF">A3F84_07430</name>
</gene>
<protein>
    <submittedName>
        <fullName evidence="3">Uncharacterized protein</fullName>
    </submittedName>
</protein>
<dbReference type="EMBL" id="MFKF01000289">
    <property type="protein sequence ID" value="OGG46666.1"/>
    <property type="molecule type" value="Genomic_DNA"/>
</dbReference>